<name>A0A9D5JUZ7_9BACT</name>
<dbReference type="Proteomes" id="UP000649604">
    <property type="component" value="Unassembled WGS sequence"/>
</dbReference>
<gene>
    <name evidence="3" type="ORF">GF339_08620</name>
</gene>
<evidence type="ECO:0000256" key="2">
    <source>
        <dbReference type="SAM" id="Phobius"/>
    </source>
</evidence>
<evidence type="ECO:0000313" key="4">
    <source>
        <dbReference type="Proteomes" id="UP000649604"/>
    </source>
</evidence>
<evidence type="ECO:0000313" key="3">
    <source>
        <dbReference type="EMBL" id="MBD3324633.1"/>
    </source>
</evidence>
<feature type="region of interest" description="Disordered" evidence="1">
    <location>
        <begin position="78"/>
        <end position="160"/>
    </location>
</feature>
<feature type="compositionally biased region" description="Low complexity" evidence="1">
    <location>
        <begin position="99"/>
        <end position="113"/>
    </location>
</feature>
<dbReference type="AlphaFoldDB" id="A0A9D5JUZ7"/>
<proteinExistence type="predicted"/>
<reference evidence="3" key="1">
    <citation type="submission" date="2019-11" db="EMBL/GenBank/DDBJ databases">
        <title>Microbial mats filling the niche in hypersaline microbial mats.</title>
        <authorList>
            <person name="Wong H.L."/>
            <person name="Macleod F.I."/>
            <person name="White R.A. III"/>
            <person name="Burns B.P."/>
        </authorList>
    </citation>
    <scope>NUCLEOTIDE SEQUENCE</scope>
    <source>
        <strain evidence="3">Rbin_158</strain>
    </source>
</reference>
<dbReference type="EMBL" id="WJJP01000269">
    <property type="protein sequence ID" value="MBD3324633.1"/>
    <property type="molecule type" value="Genomic_DNA"/>
</dbReference>
<keyword evidence="2" id="KW-0812">Transmembrane</keyword>
<accession>A0A9D5JUZ7</accession>
<comment type="caution">
    <text evidence="3">The sequence shown here is derived from an EMBL/GenBank/DDBJ whole genome shotgun (WGS) entry which is preliminary data.</text>
</comment>
<protein>
    <submittedName>
        <fullName evidence="3">Uncharacterized protein</fullName>
    </submittedName>
</protein>
<organism evidence="3 4">
    <name type="scientific">candidate division KSB3 bacterium</name>
    <dbReference type="NCBI Taxonomy" id="2044937"/>
    <lineage>
        <taxon>Bacteria</taxon>
        <taxon>candidate division KSB3</taxon>
    </lineage>
</organism>
<keyword evidence="2" id="KW-0472">Membrane</keyword>
<keyword evidence="2" id="KW-1133">Transmembrane helix</keyword>
<feature type="transmembrane region" description="Helical" evidence="2">
    <location>
        <begin position="164"/>
        <end position="184"/>
    </location>
</feature>
<evidence type="ECO:0000256" key="1">
    <source>
        <dbReference type="SAM" id="MobiDB-lite"/>
    </source>
</evidence>
<sequence length="343" mass="38546">MASPILYDVIFRGQIAQGTTPAQVKQNLASMFQLSEQQIEAAFSGQPLMVKAHVPYQTAMQYKRAFEKAGTVCQLIQVEPSPPHTRSAAQTPDKRAPKKSSPASSSSSGNKKPPVNPAAARQDRLKRSRQPSPPRQKTSDTPSTRRTRPATEAQEPEPKKSRKYLKYAIGIYLLLAVVSFPFVMKLEKRRAEKMAAWGLAFVEQFNPNDWNMLSTDLSPIPEAYKGNVYLISLEPGDGGHNFHDAARSPDDIDVILWKISSQRIRTTGRLMGTQEQAIIRVLWPKHNEYAEYQILSRTPDMQMVLHPDGKMEGTFRTHVSTYELAKLFESGAPATSFRHKRLK</sequence>